<dbReference type="InParanoid" id="A0A078ARG3"/>
<accession>A0A078ARG3</accession>
<comment type="similarity">
    <text evidence="1">Belongs to the V-ATPase E subunit family.</text>
</comment>
<keyword evidence="3" id="KW-0406">Ion transport</keyword>
<sequence>MTSLETDAFELKRMMRQEAHEKAYEIQVMGQRMFEKEKEKIVQEGVESLNTEFDKKLMNLTMNLNIERSTKINQTRILRMTERNKCIEKVKEETKEQLLKTIVNPTNYMYKNAIKNLIIQGMIKLLEPELFLKCRKEDQDLVKSLLPECEQEFKDIMAKEASESDLTYSTQLKLVETEYLTNEEGGECGGIILFTPNRKIVCLNTLKSRLELCFEELLPHIRKLLFPKKKEGTR</sequence>
<keyword evidence="5" id="KW-1185">Reference proteome</keyword>
<name>A0A078ARG3_STYLE</name>
<evidence type="ECO:0000313" key="4">
    <source>
        <dbReference type="EMBL" id="CDW84804.1"/>
    </source>
</evidence>
<dbReference type="SUPFAM" id="SSF160527">
    <property type="entry name" value="V-type ATPase subunit E-like"/>
    <property type="match status" value="1"/>
</dbReference>
<evidence type="ECO:0008006" key="6">
    <source>
        <dbReference type="Google" id="ProtNLM"/>
    </source>
</evidence>
<dbReference type="OMA" id="YISRDHQ"/>
<proteinExistence type="inferred from homology"/>
<dbReference type="AlphaFoldDB" id="A0A078ARG3"/>
<evidence type="ECO:0000256" key="3">
    <source>
        <dbReference type="ARBA" id="ARBA00023065"/>
    </source>
</evidence>
<dbReference type="GO" id="GO:0033178">
    <property type="term" value="C:proton-transporting two-sector ATPase complex, catalytic domain"/>
    <property type="evidence" value="ECO:0007669"/>
    <property type="project" value="InterPro"/>
</dbReference>
<protein>
    <recommendedName>
        <fullName evidence="6">Vacuolar atp synthase subunit e</fullName>
    </recommendedName>
</protein>
<gene>
    <name evidence="4" type="primary">Contig2960.g128</name>
    <name evidence="4" type="ORF">STYLEM_13872</name>
</gene>
<dbReference type="Pfam" id="PF01991">
    <property type="entry name" value="vATP-synt_E"/>
    <property type="match status" value="1"/>
</dbReference>
<dbReference type="InterPro" id="IPR002842">
    <property type="entry name" value="ATPase_V1_Esu"/>
</dbReference>
<dbReference type="Gene3D" id="3.30.2320.30">
    <property type="entry name" value="ATP synthase, E subunit, C-terminal"/>
    <property type="match status" value="1"/>
</dbReference>
<reference evidence="4 5" key="1">
    <citation type="submission" date="2014-06" db="EMBL/GenBank/DDBJ databases">
        <authorList>
            <person name="Swart Estienne"/>
        </authorList>
    </citation>
    <scope>NUCLEOTIDE SEQUENCE [LARGE SCALE GENOMIC DNA]</scope>
    <source>
        <strain evidence="4 5">130c</strain>
    </source>
</reference>
<keyword evidence="2" id="KW-0813">Transport</keyword>
<evidence type="ECO:0000256" key="1">
    <source>
        <dbReference type="ARBA" id="ARBA00005901"/>
    </source>
</evidence>
<evidence type="ECO:0000256" key="2">
    <source>
        <dbReference type="ARBA" id="ARBA00022448"/>
    </source>
</evidence>
<organism evidence="4 5">
    <name type="scientific">Stylonychia lemnae</name>
    <name type="common">Ciliate</name>
    <dbReference type="NCBI Taxonomy" id="5949"/>
    <lineage>
        <taxon>Eukaryota</taxon>
        <taxon>Sar</taxon>
        <taxon>Alveolata</taxon>
        <taxon>Ciliophora</taxon>
        <taxon>Intramacronucleata</taxon>
        <taxon>Spirotrichea</taxon>
        <taxon>Stichotrichia</taxon>
        <taxon>Sporadotrichida</taxon>
        <taxon>Oxytrichidae</taxon>
        <taxon>Stylonychinae</taxon>
        <taxon>Stylonychia</taxon>
    </lineage>
</organism>
<dbReference type="InterPro" id="IPR038495">
    <property type="entry name" value="ATPase_E_C"/>
</dbReference>
<dbReference type="EMBL" id="CCKQ01013166">
    <property type="protein sequence ID" value="CDW84804.1"/>
    <property type="molecule type" value="Genomic_DNA"/>
</dbReference>
<dbReference type="PANTHER" id="PTHR45715">
    <property type="entry name" value="ATPASE H+-TRANSPORTING V1 SUBUNIT E1A-RELATED"/>
    <property type="match status" value="1"/>
</dbReference>
<dbReference type="Proteomes" id="UP000039865">
    <property type="component" value="Unassembled WGS sequence"/>
</dbReference>
<evidence type="ECO:0000313" key="5">
    <source>
        <dbReference type="Proteomes" id="UP000039865"/>
    </source>
</evidence>
<dbReference type="GO" id="GO:0046961">
    <property type="term" value="F:proton-transporting ATPase activity, rotational mechanism"/>
    <property type="evidence" value="ECO:0007669"/>
    <property type="project" value="InterPro"/>
</dbReference>
<dbReference type="OrthoDB" id="10263003at2759"/>
<dbReference type="Gene3D" id="6.10.250.1620">
    <property type="match status" value="1"/>
</dbReference>